<evidence type="ECO:0000313" key="6">
    <source>
        <dbReference type="EMBL" id="GGL97683.1"/>
    </source>
</evidence>
<dbReference type="InterPro" id="IPR010982">
    <property type="entry name" value="Lambda_DNA-bd_dom_sf"/>
</dbReference>
<evidence type="ECO:0000256" key="2">
    <source>
        <dbReference type="ARBA" id="ARBA00023015"/>
    </source>
</evidence>
<dbReference type="Gene3D" id="1.10.260.40">
    <property type="entry name" value="lambda repressor-like DNA-binding domains"/>
    <property type="match status" value="1"/>
</dbReference>
<dbReference type="EMBL" id="BMNA01000003">
    <property type="protein sequence ID" value="GGL97683.1"/>
    <property type="molecule type" value="Genomic_DNA"/>
</dbReference>
<dbReference type="InterPro" id="IPR000843">
    <property type="entry name" value="HTH_LacI"/>
</dbReference>
<dbReference type="Proteomes" id="UP000655208">
    <property type="component" value="Unassembled WGS sequence"/>
</dbReference>
<dbReference type="PANTHER" id="PTHR30146">
    <property type="entry name" value="LACI-RELATED TRANSCRIPTIONAL REPRESSOR"/>
    <property type="match status" value="1"/>
</dbReference>
<accession>A0A917SUX5</accession>
<evidence type="ECO:0000259" key="5">
    <source>
        <dbReference type="PROSITE" id="PS50932"/>
    </source>
</evidence>
<dbReference type="Pfam" id="PF00356">
    <property type="entry name" value="LacI"/>
    <property type="match status" value="1"/>
</dbReference>
<dbReference type="CDD" id="cd06288">
    <property type="entry name" value="PBP1_sucrose_transcription_regulator"/>
    <property type="match status" value="1"/>
</dbReference>
<evidence type="ECO:0000256" key="4">
    <source>
        <dbReference type="ARBA" id="ARBA00023163"/>
    </source>
</evidence>
<dbReference type="CDD" id="cd01392">
    <property type="entry name" value="HTH_LacI"/>
    <property type="match status" value="1"/>
</dbReference>
<feature type="domain" description="HTH lacI-type" evidence="5">
    <location>
        <begin position="5"/>
        <end position="61"/>
    </location>
</feature>
<dbReference type="AlphaFoldDB" id="A0A917SUX5"/>
<evidence type="ECO:0000313" key="7">
    <source>
        <dbReference type="Proteomes" id="UP000655208"/>
    </source>
</evidence>
<dbReference type="InterPro" id="IPR028082">
    <property type="entry name" value="Peripla_BP_I"/>
</dbReference>
<reference evidence="6" key="2">
    <citation type="submission" date="2020-09" db="EMBL/GenBank/DDBJ databases">
        <authorList>
            <person name="Sun Q."/>
            <person name="Zhou Y."/>
        </authorList>
    </citation>
    <scope>NUCLEOTIDE SEQUENCE</scope>
    <source>
        <strain evidence="6">CGMCC 4.7308</strain>
    </source>
</reference>
<dbReference type="Gene3D" id="3.40.50.2300">
    <property type="match status" value="2"/>
</dbReference>
<dbReference type="GO" id="GO:0003700">
    <property type="term" value="F:DNA-binding transcription factor activity"/>
    <property type="evidence" value="ECO:0007669"/>
    <property type="project" value="TreeGrafter"/>
</dbReference>
<evidence type="ECO:0000256" key="1">
    <source>
        <dbReference type="ARBA" id="ARBA00022491"/>
    </source>
</evidence>
<dbReference type="PROSITE" id="PS50932">
    <property type="entry name" value="HTH_LACI_2"/>
    <property type="match status" value="1"/>
</dbReference>
<protein>
    <submittedName>
        <fullName evidence="6">Alanine racemase</fullName>
    </submittedName>
</protein>
<dbReference type="Pfam" id="PF13377">
    <property type="entry name" value="Peripla_BP_3"/>
    <property type="match status" value="1"/>
</dbReference>
<gene>
    <name evidence="6" type="ORF">GCM10011594_16920</name>
</gene>
<organism evidence="6 7">
    <name type="scientific">Nakamurella endophytica</name>
    <dbReference type="NCBI Taxonomy" id="1748367"/>
    <lineage>
        <taxon>Bacteria</taxon>
        <taxon>Bacillati</taxon>
        <taxon>Actinomycetota</taxon>
        <taxon>Actinomycetes</taxon>
        <taxon>Nakamurellales</taxon>
        <taxon>Nakamurellaceae</taxon>
        <taxon>Nakamurella</taxon>
    </lineage>
</organism>
<keyword evidence="3" id="KW-0238">DNA-binding</keyword>
<reference evidence="6" key="1">
    <citation type="journal article" date="2014" name="Int. J. Syst. Evol. Microbiol.">
        <title>Complete genome sequence of Corynebacterium casei LMG S-19264T (=DSM 44701T), isolated from a smear-ripened cheese.</title>
        <authorList>
            <consortium name="US DOE Joint Genome Institute (JGI-PGF)"/>
            <person name="Walter F."/>
            <person name="Albersmeier A."/>
            <person name="Kalinowski J."/>
            <person name="Ruckert C."/>
        </authorList>
    </citation>
    <scope>NUCLEOTIDE SEQUENCE</scope>
    <source>
        <strain evidence="6">CGMCC 4.7308</strain>
    </source>
</reference>
<dbReference type="SMART" id="SM00354">
    <property type="entry name" value="HTH_LACI"/>
    <property type="match status" value="1"/>
</dbReference>
<evidence type="ECO:0000256" key="3">
    <source>
        <dbReference type="ARBA" id="ARBA00023125"/>
    </source>
</evidence>
<dbReference type="PANTHER" id="PTHR30146:SF148">
    <property type="entry name" value="HTH-TYPE TRANSCRIPTIONAL REPRESSOR PURR-RELATED"/>
    <property type="match status" value="1"/>
</dbReference>
<dbReference type="SUPFAM" id="SSF53822">
    <property type="entry name" value="Periplasmic binding protein-like I"/>
    <property type="match status" value="1"/>
</dbReference>
<dbReference type="SUPFAM" id="SSF47413">
    <property type="entry name" value="lambda repressor-like DNA-binding domains"/>
    <property type="match status" value="1"/>
</dbReference>
<keyword evidence="1" id="KW-0678">Repressor</keyword>
<keyword evidence="7" id="KW-1185">Reference proteome</keyword>
<dbReference type="InterPro" id="IPR046335">
    <property type="entry name" value="LacI/GalR-like_sensor"/>
</dbReference>
<name>A0A917SUX5_9ACTN</name>
<comment type="caution">
    <text evidence="6">The sequence shown here is derived from an EMBL/GenBank/DDBJ whole genome shotgun (WGS) entry which is preliminary data.</text>
</comment>
<keyword evidence="4" id="KW-0804">Transcription</keyword>
<keyword evidence="2" id="KW-0805">Transcription regulation</keyword>
<proteinExistence type="predicted"/>
<dbReference type="GO" id="GO:0000976">
    <property type="term" value="F:transcription cis-regulatory region binding"/>
    <property type="evidence" value="ECO:0007669"/>
    <property type="project" value="TreeGrafter"/>
</dbReference>
<sequence length="341" mass="36811">MQMKATLRDVAERSGFSITTVSHVLNDVPGKRIAPDTRETIRRVADELAYRPNQLAQGLRRQRSGTIGFLADSILTTPHAHKVISGAQDAAAEAGSMLLLVSTDGRPELEERGITAFLDRQVDGIVYAATYHRIVTPPPSLRARPAVLLDARTDAAEYPSAVPDEVGSARTAVAELVRAGHRRIGYLGNVDDIPATAGRLAGYRQALAEAGLPWQPAWEVAEASESTGGYRAARAVLDRPDRPTALFCFNDRMALGAYFAVQDLGLAVALDVSIIGFDDQEIISEGVHPGLTTMRLPHYEMGQWGIRTLLSLIDAPSDGPYDPVHFDCPLVRRASVGSPRG</sequence>